<gene>
    <name evidence="1" type="primary">Cnme10</name>
</gene>
<proteinExistence type="predicted"/>
<reference evidence="1 2" key="1">
    <citation type="journal article" date="2015" name="Virol. Sin.">
        <title>Genome sequencing and analysis of a granulovirus isolated from the Asiatic rice leafroller, Cnaphalocrocis medinalis.</title>
        <authorList>
            <person name="Zhang S."/>
            <person name="Zhu Z."/>
            <person name="Sun S."/>
            <person name="Chen Q."/>
            <person name="Deng F."/>
            <person name="Yang K."/>
        </authorList>
    </citation>
    <scope>NUCLEOTIDE SEQUENCE [LARGE SCALE GENOMIC DNA]</scope>
    <source>
        <strain evidence="1 2">Enping</strain>
    </source>
</reference>
<protein>
    <submittedName>
        <fullName evidence="1">Uncharacterized protein</fullName>
    </submittedName>
</protein>
<accession>A0ACD3YJ45</accession>
<dbReference type="EMBL" id="KU593505">
    <property type="protein sequence ID" value="UNZ38132.1"/>
    <property type="molecule type" value="Genomic_DNA"/>
</dbReference>
<organism evidence="1 2">
    <name type="scientific">Cnaphalocrocis medinalis granulovirus</name>
    <dbReference type="NCBI Taxonomy" id="1750712"/>
    <lineage>
        <taxon>Viruses</taxon>
        <taxon>Viruses incertae sedis</taxon>
        <taxon>Naldaviricetes</taxon>
        <taxon>Lefavirales</taxon>
        <taxon>Baculoviridae</taxon>
        <taxon>Betabaculovirus</taxon>
        <taxon>Betabaculovirus cnamedinalis</taxon>
    </lineage>
</organism>
<dbReference type="Proteomes" id="UP000202719">
    <property type="component" value="Segment"/>
</dbReference>
<evidence type="ECO:0000313" key="2">
    <source>
        <dbReference type="Proteomes" id="UP000202719"/>
    </source>
</evidence>
<name>A0ACD3YJ45_9BBAC</name>
<sequence>MSKPININNKREQQQGYDLLRGLCVAFEGLKGSGKTTHCTSFLIHRVRTCFMVSPECISKHKTCHIKHL</sequence>
<keyword evidence="2" id="KW-1185">Reference proteome</keyword>
<evidence type="ECO:0000313" key="1">
    <source>
        <dbReference type="EMBL" id="UNZ38132.1"/>
    </source>
</evidence>